<reference evidence="1" key="1">
    <citation type="submission" date="2013-12" db="EMBL/GenBank/DDBJ databases">
        <authorList>
            <person name="Omoto C.K."/>
            <person name="Sibley D."/>
            <person name="Venepally P."/>
            <person name="Hadjithomas M."/>
            <person name="Karamycheva S."/>
            <person name="Brunk B."/>
            <person name="Roos D."/>
            <person name="Caler E."/>
            <person name="Lorenzi H."/>
        </authorList>
    </citation>
    <scope>NUCLEOTIDE SEQUENCE</scope>
</reference>
<dbReference type="Proteomes" id="UP000019763">
    <property type="component" value="Unassembled WGS sequence"/>
</dbReference>
<evidence type="ECO:0000313" key="2">
    <source>
        <dbReference type="Proteomes" id="UP000019763"/>
    </source>
</evidence>
<name>A0A023B3Z8_GRENI</name>
<sequence length="150" mass="16961">MTRALKCVTSSKCWVGSAALGAIAILAQEGDSLIVTSPRQMFELLVRSRDENTYRVRIKDGLVQWLDSPEMLPVTNDESEATDPEASMWDLIMNAPYSGYFLLHEDKLRRFGCNICVVDENGRSDELVQVSATTRTVFKFRVRPDIERLS</sequence>
<keyword evidence="2" id="KW-1185">Reference proteome</keyword>
<organism evidence="1 2">
    <name type="scientific">Gregarina niphandrodes</name>
    <name type="common">Septate eugregarine</name>
    <dbReference type="NCBI Taxonomy" id="110365"/>
    <lineage>
        <taxon>Eukaryota</taxon>
        <taxon>Sar</taxon>
        <taxon>Alveolata</taxon>
        <taxon>Apicomplexa</taxon>
        <taxon>Conoidasida</taxon>
        <taxon>Gregarinasina</taxon>
        <taxon>Eugregarinorida</taxon>
        <taxon>Gregarinidae</taxon>
        <taxon>Gregarina</taxon>
    </lineage>
</organism>
<dbReference type="GeneID" id="22913878"/>
<dbReference type="VEuPathDB" id="CryptoDB:GNI_109470"/>
<protein>
    <submittedName>
        <fullName evidence="1">Uncharacterized protein</fullName>
    </submittedName>
</protein>
<proteinExistence type="predicted"/>
<evidence type="ECO:0000313" key="1">
    <source>
        <dbReference type="EMBL" id="EZG55709.1"/>
    </source>
</evidence>
<dbReference type="AlphaFoldDB" id="A0A023B3Z8"/>
<dbReference type="RefSeq" id="XP_011131458.1">
    <property type="nucleotide sequence ID" value="XM_011133156.1"/>
</dbReference>
<gene>
    <name evidence="1" type="ORF">GNI_109470</name>
</gene>
<accession>A0A023B3Z8</accession>
<dbReference type="EMBL" id="AFNH02000817">
    <property type="protein sequence ID" value="EZG55709.1"/>
    <property type="molecule type" value="Genomic_DNA"/>
</dbReference>
<comment type="caution">
    <text evidence="1">The sequence shown here is derived from an EMBL/GenBank/DDBJ whole genome shotgun (WGS) entry which is preliminary data.</text>
</comment>